<organism evidence="3 4">
    <name type="scientific">Steinernema hermaphroditum</name>
    <dbReference type="NCBI Taxonomy" id="289476"/>
    <lineage>
        <taxon>Eukaryota</taxon>
        <taxon>Metazoa</taxon>
        <taxon>Ecdysozoa</taxon>
        <taxon>Nematoda</taxon>
        <taxon>Chromadorea</taxon>
        <taxon>Rhabditida</taxon>
        <taxon>Tylenchina</taxon>
        <taxon>Panagrolaimomorpha</taxon>
        <taxon>Strongyloidoidea</taxon>
        <taxon>Steinernematidae</taxon>
        <taxon>Steinernema</taxon>
    </lineage>
</organism>
<feature type="compositionally biased region" description="Low complexity" evidence="2">
    <location>
        <begin position="1"/>
        <end position="45"/>
    </location>
</feature>
<sequence>MSSFKKIFRSIKSTLSDSDSTSETSSHTCSTRSSASSATTTSTSRPRSRSAHHSVLTYQRSMEAYPEPPPKPARGRVQPENFTAHVDELFKLRPTTSALLRKQESFEFGKEKPDTHYKRLVRKLGKDKSTLNQKIEDLTEQLSVYVRNHEKMTTAFIRSNAKLREEQQEKQLLATKNELLEKRLDSAMKRIAALERITTLRSRLQKSTSLSSESSLDEMEEDGFFEDAESSLSETSSFVRQDFKRRPLHVLSSTPSTVVFV</sequence>
<evidence type="ECO:0000256" key="2">
    <source>
        <dbReference type="SAM" id="MobiDB-lite"/>
    </source>
</evidence>
<keyword evidence="1" id="KW-0175">Coiled coil</keyword>
<evidence type="ECO:0000256" key="1">
    <source>
        <dbReference type="SAM" id="Coils"/>
    </source>
</evidence>
<dbReference type="Proteomes" id="UP001175271">
    <property type="component" value="Unassembled WGS sequence"/>
</dbReference>
<evidence type="ECO:0000313" key="4">
    <source>
        <dbReference type="Proteomes" id="UP001175271"/>
    </source>
</evidence>
<name>A0AA39MD94_9BILA</name>
<protein>
    <submittedName>
        <fullName evidence="3">Uncharacterized protein</fullName>
    </submittedName>
</protein>
<gene>
    <name evidence="3" type="ORF">QR680_011381</name>
</gene>
<keyword evidence="4" id="KW-1185">Reference proteome</keyword>
<feature type="region of interest" description="Disordered" evidence="2">
    <location>
        <begin position="208"/>
        <end position="234"/>
    </location>
</feature>
<feature type="compositionally biased region" description="Acidic residues" evidence="2">
    <location>
        <begin position="215"/>
        <end position="229"/>
    </location>
</feature>
<reference evidence="3" key="1">
    <citation type="submission" date="2023-06" db="EMBL/GenBank/DDBJ databases">
        <title>Genomic analysis of the entomopathogenic nematode Steinernema hermaphroditum.</title>
        <authorList>
            <person name="Schwarz E.M."/>
            <person name="Heppert J.K."/>
            <person name="Baniya A."/>
            <person name="Schwartz H.T."/>
            <person name="Tan C.-H."/>
            <person name="Antoshechkin I."/>
            <person name="Sternberg P.W."/>
            <person name="Goodrich-Blair H."/>
            <person name="Dillman A.R."/>
        </authorList>
    </citation>
    <scope>NUCLEOTIDE SEQUENCE</scope>
    <source>
        <strain evidence="3">PS9179</strain>
        <tissue evidence="3">Whole animal</tissue>
    </source>
</reference>
<feature type="coiled-coil region" evidence="1">
    <location>
        <begin position="121"/>
        <end position="197"/>
    </location>
</feature>
<evidence type="ECO:0000313" key="3">
    <source>
        <dbReference type="EMBL" id="KAK0429439.1"/>
    </source>
</evidence>
<accession>A0AA39MD94</accession>
<feature type="region of interest" description="Disordered" evidence="2">
    <location>
        <begin position="1"/>
        <end position="77"/>
    </location>
</feature>
<comment type="caution">
    <text evidence="3">The sequence shown here is derived from an EMBL/GenBank/DDBJ whole genome shotgun (WGS) entry which is preliminary data.</text>
</comment>
<proteinExistence type="predicted"/>
<dbReference type="AlphaFoldDB" id="A0AA39MD94"/>
<dbReference type="EMBL" id="JAUCMV010000001">
    <property type="protein sequence ID" value="KAK0429439.1"/>
    <property type="molecule type" value="Genomic_DNA"/>
</dbReference>